<feature type="transmembrane region" description="Helical" evidence="1">
    <location>
        <begin position="117"/>
        <end position="138"/>
    </location>
</feature>
<keyword evidence="3" id="KW-1185">Reference proteome</keyword>
<comment type="caution">
    <text evidence="2">The sequence shown here is derived from an EMBL/GenBank/DDBJ whole genome shotgun (WGS) entry which is preliminary data.</text>
</comment>
<protein>
    <submittedName>
        <fullName evidence="2">Uncharacterized protein</fullName>
    </submittedName>
</protein>
<evidence type="ECO:0000313" key="3">
    <source>
        <dbReference type="Proteomes" id="UP001472677"/>
    </source>
</evidence>
<name>A0ABR2FYC8_9ROSI</name>
<proteinExistence type="predicted"/>
<keyword evidence="1" id="KW-0472">Membrane</keyword>
<keyword evidence="1" id="KW-1133">Transmembrane helix</keyword>
<evidence type="ECO:0000313" key="2">
    <source>
        <dbReference type="EMBL" id="KAK8589260.1"/>
    </source>
</evidence>
<dbReference type="Proteomes" id="UP001472677">
    <property type="component" value="Unassembled WGS sequence"/>
</dbReference>
<dbReference type="EMBL" id="JBBPBM010000004">
    <property type="protein sequence ID" value="KAK8589260.1"/>
    <property type="molecule type" value="Genomic_DNA"/>
</dbReference>
<organism evidence="2 3">
    <name type="scientific">Hibiscus sabdariffa</name>
    <name type="common">roselle</name>
    <dbReference type="NCBI Taxonomy" id="183260"/>
    <lineage>
        <taxon>Eukaryota</taxon>
        <taxon>Viridiplantae</taxon>
        <taxon>Streptophyta</taxon>
        <taxon>Embryophyta</taxon>
        <taxon>Tracheophyta</taxon>
        <taxon>Spermatophyta</taxon>
        <taxon>Magnoliopsida</taxon>
        <taxon>eudicotyledons</taxon>
        <taxon>Gunneridae</taxon>
        <taxon>Pentapetalae</taxon>
        <taxon>rosids</taxon>
        <taxon>malvids</taxon>
        <taxon>Malvales</taxon>
        <taxon>Malvaceae</taxon>
        <taxon>Malvoideae</taxon>
        <taxon>Hibiscus</taxon>
    </lineage>
</organism>
<keyword evidence="1" id="KW-0812">Transmembrane</keyword>
<gene>
    <name evidence="2" type="ORF">V6N12_023662</name>
</gene>
<reference evidence="2 3" key="1">
    <citation type="journal article" date="2024" name="G3 (Bethesda)">
        <title>Genome assembly of Hibiscus sabdariffa L. provides insights into metabolisms of medicinal natural products.</title>
        <authorList>
            <person name="Kim T."/>
        </authorList>
    </citation>
    <scope>NUCLEOTIDE SEQUENCE [LARGE SCALE GENOMIC DNA]</scope>
    <source>
        <strain evidence="2">TK-2024</strain>
        <tissue evidence="2">Old leaves</tissue>
    </source>
</reference>
<evidence type="ECO:0000256" key="1">
    <source>
        <dbReference type="SAM" id="Phobius"/>
    </source>
</evidence>
<feature type="transmembrane region" description="Helical" evidence="1">
    <location>
        <begin position="60"/>
        <end position="80"/>
    </location>
</feature>
<sequence>MPILIDNGKVPMLTSLSPYITEEGFRMLRASGVDMKMIRWWHSTAQSNDISAGRFCLLRLYCWHWLLGACILTMYLAWLYGTYVPDLQFTVHDKDGADYWWFFTVSLVFHSERLKQWVVMGFVLLVAADLFSRSYIFLYDSWKSIFSPTAYTDNAK</sequence>
<accession>A0ABR2FYC8</accession>